<keyword evidence="4" id="KW-1185">Reference proteome</keyword>
<reference evidence="3 4" key="1">
    <citation type="submission" date="2020-02" db="EMBL/GenBank/DDBJ databases">
        <title>Bacillus aquiflavi sp. nov., isolated from yellow water of strong flavor Chinese baijiu in Yibin region of China.</title>
        <authorList>
            <person name="Xie J."/>
        </authorList>
    </citation>
    <scope>NUCLEOTIDE SEQUENCE [LARGE SCALE GENOMIC DNA]</scope>
    <source>
        <strain evidence="3 4">SA4</strain>
    </source>
</reference>
<evidence type="ECO:0000313" key="4">
    <source>
        <dbReference type="Proteomes" id="UP000481043"/>
    </source>
</evidence>
<dbReference type="EMBL" id="JAAIWM010000005">
    <property type="protein sequence ID" value="NEY72962.1"/>
    <property type="molecule type" value="Genomic_DNA"/>
</dbReference>
<feature type="coiled-coil region" evidence="1">
    <location>
        <begin position="133"/>
        <end position="160"/>
    </location>
</feature>
<keyword evidence="2" id="KW-0472">Membrane</keyword>
<dbReference type="RefSeq" id="WP_163180434.1">
    <property type="nucleotide sequence ID" value="NZ_JAAIWM010000005.1"/>
</dbReference>
<comment type="caution">
    <text evidence="3">The sequence shown here is derived from an EMBL/GenBank/DDBJ whole genome shotgun (WGS) entry which is preliminary data.</text>
</comment>
<dbReference type="Proteomes" id="UP000481043">
    <property type="component" value="Unassembled WGS sequence"/>
</dbReference>
<sequence>MIKRILLVLILVELGVIGWFFQQSDLVEEDLGHGQPAEFNEGQLKSSAEEDVETVVDPEKAKELLGMLPEMFNELLQFGQLQNEIIDGDLLKEIDKLQLEAGNSLELNEEGYNEILRQFLDDPENKESLEVYYKWLKEQLEENRGKLKEVINQQDSFQEEKVADLY</sequence>
<accession>A0A6M0Q9E5</accession>
<dbReference type="AlphaFoldDB" id="A0A6M0Q9E5"/>
<keyword evidence="2" id="KW-0812">Transmembrane</keyword>
<evidence type="ECO:0000313" key="3">
    <source>
        <dbReference type="EMBL" id="NEY72962.1"/>
    </source>
</evidence>
<protein>
    <submittedName>
        <fullName evidence="3">Uncharacterized protein</fullName>
    </submittedName>
</protein>
<keyword evidence="2" id="KW-1133">Transmembrane helix</keyword>
<name>A0A6M0Q9E5_9BACI</name>
<evidence type="ECO:0000256" key="1">
    <source>
        <dbReference type="SAM" id="Coils"/>
    </source>
</evidence>
<evidence type="ECO:0000256" key="2">
    <source>
        <dbReference type="SAM" id="Phobius"/>
    </source>
</evidence>
<organism evidence="3 4">
    <name type="scientific">Bacillus mesophilus</name>
    <dbReference type="NCBI Taxonomy" id="1808955"/>
    <lineage>
        <taxon>Bacteria</taxon>
        <taxon>Bacillati</taxon>
        <taxon>Bacillota</taxon>
        <taxon>Bacilli</taxon>
        <taxon>Bacillales</taxon>
        <taxon>Bacillaceae</taxon>
        <taxon>Bacillus</taxon>
    </lineage>
</organism>
<proteinExistence type="predicted"/>
<feature type="transmembrane region" description="Helical" evidence="2">
    <location>
        <begin position="5"/>
        <end position="21"/>
    </location>
</feature>
<gene>
    <name evidence="3" type="ORF">G4D63_14580</name>
</gene>
<keyword evidence="1" id="KW-0175">Coiled coil</keyword>